<reference evidence="2" key="1">
    <citation type="submission" date="2023-11" db="EMBL/GenBank/DDBJ databases">
        <title>Genome assemblies of two species of porcelain crab, Petrolisthes cinctipes and Petrolisthes manimaculis (Anomura: Porcellanidae).</title>
        <authorList>
            <person name="Angst P."/>
        </authorList>
    </citation>
    <scope>NUCLEOTIDE SEQUENCE</scope>
    <source>
        <strain evidence="2">PB745_02</strain>
        <tissue evidence="2">Gill</tissue>
    </source>
</reference>
<dbReference type="AlphaFoldDB" id="A0AAE1NBM3"/>
<evidence type="ECO:0000313" key="2">
    <source>
        <dbReference type="EMBL" id="KAK4287019.1"/>
    </source>
</evidence>
<evidence type="ECO:0000256" key="1">
    <source>
        <dbReference type="SAM" id="MobiDB-lite"/>
    </source>
</evidence>
<organism evidence="2 3">
    <name type="scientific">Petrolisthes manimaculis</name>
    <dbReference type="NCBI Taxonomy" id="1843537"/>
    <lineage>
        <taxon>Eukaryota</taxon>
        <taxon>Metazoa</taxon>
        <taxon>Ecdysozoa</taxon>
        <taxon>Arthropoda</taxon>
        <taxon>Crustacea</taxon>
        <taxon>Multicrustacea</taxon>
        <taxon>Malacostraca</taxon>
        <taxon>Eumalacostraca</taxon>
        <taxon>Eucarida</taxon>
        <taxon>Decapoda</taxon>
        <taxon>Pleocyemata</taxon>
        <taxon>Anomura</taxon>
        <taxon>Galatheoidea</taxon>
        <taxon>Porcellanidae</taxon>
        <taxon>Petrolisthes</taxon>
    </lineage>
</organism>
<dbReference type="Proteomes" id="UP001292094">
    <property type="component" value="Unassembled WGS sequence"/>
</dbReference>
<name>A0AAE1NBM3_9EUCA</name>
<comment type="caution">
    <text evidence="2">The sequence shown here is derived from an EMBL/GenBank/DDBJ whole genome shotgun (WGS) entry which is preliminary data.</text>
</comment>
<gene>
    <name evidence="2" type="ORF">Pmani_039899</name>
</gene>
<feature type="compositionally biased region" description="Low complexity" evidence="1">
    <location>
        <begin position="46"/>
        <end position="61"/>
    </location>
</feature>
<dbReference type="EMBL" id="JAWZYT010007148">
    <property type="protein sequence ID" value="KAK4287019.1"/>
    <property type="molecule type" value="Genomic_DNA"/>
</dbReference>
<keyword evidence="3" id="KW-1185">Reference proteome</keyword>
<proteinExistence type="predicted"/>
<evidence type="ECO:0000313" key="3">
    <source>
        <dbReference type="Proteomes" id="UP001292094"/>
    </source>
</evidence>
<sequence>MCEGCRSVLLEDILAHKPNTLGTPALWVHTSSVRADRASPTPPVITPHHTTPPRHSFTPSHATRRSIPRYLFTSTMETSSLSGYTRGYGGGERRVLVREDLGNGREDLGNGEGERIWEMGETI</sequence>
<accession>A0AAE1NBM3</accession>
<feature type="region of interest" description="Disordered" evidence="1">
    <location>
        <begin position="34"/>
        <end position="61"/>
    </location>
</feature>
<protein>
    <submittedName>
        <fullName evidence="2">Uncharacterized protein</fullName>
    </submittedName>
</protein>